<gene>
    <name evidence="2" type="ORF">PBLR_14031</name>
</gene>
<sequence length="77" mass="8931">MKSNVLFIASKQIQYVHYDESNLKLVVHYADGKQDAFSSISSSWFEQLMHSDNQYDDVMKLSEGLLNASLKKRHEHV</sequence>
<reference evidence="3" key="1">
    <citation type="submission" date="2018-08" db="EMBL/GenBank/DDBJ databases">
        <authorList>
            <person name="Chevrot R."/>
        </authorList>
    </citation>
    <scope>NUCLEOTIDE SEQUENCE [LARGE SCALE GENOMIC DNA]</scope>
</reference>
<accession>A0A383RGZ5</accession>
<protein>
    <recommendedName>
        <fullName evidence="1">KTSC domain-containing protein</fullName>
    </recommendedName>
</protein>
<name>A0A383RGZ5_PAEAL</name>
<dbReference type="Pfam" id="PF13619">
    <property type="entry name" value="KTSC"/>
    <property type="match status" value="1"/>
</dbReference>
<dbReference type="Proteomes" id="UP000304148">
    <property type="component" value="Chromosome"/>
</dbReference>
<dbReference type="AlphaFoldDB" id="A0A383RGZ5"/>
<dbReference type="EMBL" id="LS992241">
    <property type="protein sequence ID" value="SYX85609.1"/>
    <property type="molecule type" value="Genomic_DNA"/>
</dbReference>
<evidence type="ECO:0000313" key="2">
    <source>
        <dbReference type="EMBL" id="SYX85609.1"/>
    </source>
</evidence>
<evidence type="ECO:0000259" key="1">
    <source>
        <dbReference type="Pfam" id="PF13619"/>
    </source>
</evidence>
<proteinExistence type="predicted"/>
<dbReference type="RefSeq" id="WP_021262054.1">
    <property type="nucleotide sequence ID" value="NZ_LS992241.1"/>
</dbReference>
<organism evidence="2 3">
    <name type="scientific">Paenibacillus alvei</name>
    <name type="common">Bacillus alvei</name>
    <dbReference type="NCBI Taxonomy" id="44250"/>
    <lineage>
        <taxon>Bacteria</taxon>
        <taxon>Bacillati</taxon>
        <taxon>Bacillota</taxon>
        <taxon>Bacilli</taxon>
        <taxon>Bacillales</taxon>
        <taxon>Paenibacillaceae</taxon>
        <taxon>Paenibacillus</taxon>
    </lineage>
</organism>
<evidence type="ECO:0000313" key="3">
    <source>
        <dbReference type="Proteomes" id="UP000304148"/>
    </source>
</evidence>
<dbReference type="InterPro" id="IPR025309">
    <property type="entry name" value="KTSC_dom"/>
</dbReference>
<feature type="domain" description="KTSC" evidence="1">
    <location>
        <begin position="10"/>
        <end position="54"/>
    </location>
</feature>